<dbReference type="PANTHER" id="PTHR45856:SF24">
    <property type="entry name" value="FUNGAL LIPASE-LIKE DOMAIN-CONTAINING PROTEIN"/>
    <property type="match status" value="1"/>
</dbReference>
<dbReference type="InterPro" id="IPR029058">
    <property type="entry name" value="AB_hydrolase_fold"/>
</dbReference>
<dbReference type="Proteomes" id="UP000191240">
    <property type="component" value="Unassembled WGS sequence"/>
</dbReference>
<evidence type="ECO:0000313" key="4">
    <source>
        <dbReference type="Proteomes" id="UP000191240"/>
    </source>
</evidence>
<reference evidence="3 4" key="1">
    <citation type="submission" date="2016-11" db="EMBL/GenBank/DDBJ databases">
        <authorList>
            <person name="Jaros S."/>
            <person name="Januszkiewicz K."/>
            <person name="Wedrychowicz H."/>
        </authorList>
    </citation>
    <scope>NUCLEOTIDE SEQUENCE [LARGE SCALE GENOMIC DNA]</scope>
    <source>
        <strain evidence="3 4">DSM 3074</strain>
    </source>
</reference>
<dbReference type="Gene3D" id="3.40.50.1820">
    <property type="entry name" value="alpha/beta hydrolase"/>
    <property type="match status" value="1"/>
</dbReference>
<feature type="domain" description="Fungal lipase-type" evidence="2">
    <location>
        <begin position="109"/>
        <end position="255"/>
    </location>
</feature>
<evidence type="ECO:0000313" key="3">
    <source>
        <dbReference type="EMBL" id="SHJ07733.1"/>
    </source>
</evidence>
<dbReference type="EMBL" id="FQYW01000029">
    <property type="protein sequence ID" value="SHJ07733.1"/>
    <property type="molecule type" value="Genomic_DNA"/>
</dbReference>
<dbReference type="AlphaFoldDB" id="A0A1M6GCR3"/>
<dbReference type="RefSeq" id="WP_080326309.1">
    <property type="nucleotide sequence ID" value="NZ_FQYW01000029.1"/>
</dbReference>
<dbReference type="InterPro" id="IPR051218">
    <property type="entry name" value="Sec_MonoDiacylglyc_Lipase"/>
</dbReference>
<proteinExistence type="predicted"/>
<evidence type="ECO:0000256" key="1">
    <source>
        <dbReference type="SAM" id="SignalP"/>
    </source>
</evidence>
<feature type="chain" id="PRO_5012590321" evidence="1">
    <location>
        <begin position="35"/>
        <end position="456"/>
    </location>
</feature>
<dbReference type="Pfam" id="PF01764">
    <property type="entry name" value="Lipase_3"/>
    <property type="match status" value="1"/>
</dbReference>
<gene>
    <name evidence="3" type="ORF">SAMN02745671_02606</name>
</gene>
<organism evidence="3 4">
    <name type="scientific">Anaerovibrio lipolyticus DSM 3074</name>
    <dbReference type="NCBI Taxonomy" id="1120997"/>
    <lineage>
        <taxon>Bacteria</taxon>
        <taxon>Bacillati</taxon>
        <taxon>Bacillota</taxon>
        <taxon>Negativicutes</taxon>
        <taxon>Selenomonadales</taxon>
        <taxon>Selenomonadaceae</taxon>
        <taxon>Anaerovibrio</taxon>
    </lineage>
</organism>
<keyword evidence="1" id="KW-0732">Signal</keyword>
<dbReference type="SUPFAM" id="SSF53474">
    <property type="entry name" value="alpha/beta-Hydrolases"/>
    <property type="match status" value="1"/>
</dbReference>
<dbReference type="GO" id="GO:0006629">
    <property type="term" value="P:lipid metabolic process"/>
    <property type="evidence" value="ECO:0007669"/>
    <property type="project" value="InterPro"/>
</dbReference>
<sequence>MEISKCVSKVMSFGSKIIIAVSLVLFVAVGQANAASEAVQKAGVQYACALLDMMAYKSQLNEVIRDVISDFGYEIVNYKHEDEKAATNFILLRSKEPGELTGKFLNIVAVPGTEKMKDVEVDLRFQKVLFGGSVPSEFEQYAKTEKTTSAQPLVHKGFNDYTQTAFFTPKEDGSLGVDPLMDIIYKDNEELILTGHSLGGAVAVLLGTRMECMGIPPESIQVVTFGAPAVGNKTFANEYGNVVKHTRYTMSGDPVHGLLQFIKAGYEQTGEEIKCKRNPNSLKFSHNMSEYLDSSIRNLLDTLEAENEDLHNHVVVDETAKIFSLPGKPVKGRAYLAPAVVNLPDDIDNDTEYVKKLAELIEGYEFDESVEGDETDEKAQNAAAIRTSCDRICRVNVGAKLLTRKVYQITVQEDISDPYGNIISTQTCGTTTDNLSPMEAVLYSLGRCTMNRENFE</sequence>
<dbReference type="CDD" id="cd00519">
    <property type="entry name" value="Lipase_3"/>
    <property type="match status" value="1"/>
</dbReference>
<name>A0A1M6GCR3_9FIRM</name>
<dbReference type="InterPro" id="IPR002921">
    <property type="entry name" value="Fungal_lipase-type"/>
</dbReference>
<dbReference type="OrthoDB" id="5522031at2"/>
<accession>A0A1M6GCR3</accession>
<evidence type="ECO:0000259" key="2">
    <source>
        <dbReference type="Pfam" id="PF01764"/>
    </source>
</evidence>
<dbReference type="PANTHER" id="PTHR45856">
    <property type="entry name" value="ALPHA/BETA-HYDROLASES SUPERFAMILY PROTEIN"/>
    <property type="match status" value="1"/>
</dbReference>
<protein>
    <submittedName>
        <fullName evidence="3">Lipase (Class 3)</fullName>
    </submittedName>
</protein>
<feature type="signal peptide" evidence="1">
    <location>
        <begin position="1"/>
        <end position="34"/>
    </location>
</feature>